<dbReference type="Proteomes" id="UP000604083">
    <property type="component" value="Unassembled WGS sequence"/>
</dbReference>
<keyword evidence="5" id="KW-0808">Transferase</keyword>
<dbReference type="SMART" id="SM00363">
    <property type="entry name" value="S4"/>
    <property type="match status" value="1"/>
</dbReference>
<sequence length="240" mass="26302">MKERVDSLLVARGLCESREVAKRLVMAGEVFLGTERVSKAATKVPVDADLRVREKPKFVGRGGFKLEGALEHFGITVTDFTCLDTGSSTGGFTDCLLQRGAARVHAVDVGTNQLVYKLRTDPRVIVKEKFNSRNLTVADLGERVDLAVLDLSFISLTKVLPAIFSVLKEDGQVVALIKPQFELSRDEVGKGGIVRGSDLHEKAVEKIRAFVTEEAGRPWRGVMESPIQGTDGNVEFLGWF</sequence>
<evidence type="ECO:0000259" key="4">
    <source>
        <dbReference type="SMART" id="SM00363"/>
    </source>
</evidence>
<feature type="domain" description="RNA-binding S4" evidence="4">
    <location>
        <begin position="3"/>
        <end position="64"/>
    </location>
</feature>
<evidence type="ECO:0000256" key="2">
    <source>
        <dbReference type="ARBA" id="ARBA00029460"/>
    </source>
</evidence>
<dbReference type="NCBIfam" id="TIGR00478">
    <property type="entry name" value="tly"/>
    <property type="match status" value="1"/>
</dbReference>
<evidence type="ECO:0000313" key="5">
    <source>
        <dbReference type="EMBL" id="MBK1832720.1"/>
    </source>
</evidence>
<dbReference type="Gene3D" id="3.10.290.10">
    <property type="entry name" value="RNA-binding S4 domain"/>
    <property type="match status" value="1"/>
</dbReference>
<proteinExistence type="inferred from homology"/>
<dbReference type="InterPro" id="IPR002942">
    <property type="entry name" value="S4_RNA-bd"/>
</dbReference>
<dbReference type="PANTHER" id="PTHR32319">
    <property type="entry name" value="BACTERIAL HEMOLYSIN-LIKE PROTEIN"/>
    <property type="match status" value="1"/>
</dbReference>
<dbReference type="InterPro" id="IPR029063">
    <property type="entry name" value="SAM-dependent_MTases_sf"/>
</dbReference>
<evidence type="ECO:0000256" key="1">
    <source>
        <dbReference type="ARBA" id="ARBA00022884"/>
    </source>
</evidence>
<accession>A0A934RL28</accession>
<comment type="similarity">
    <text evidence="2">Belongs to the TlyA family.</text>
</comment>
<dbReference type="EMBL" id="JAENIO010000002">
    <property type="protein sequence ID" value="MBK1832720.1"/>
    <property type="molecule type" value="Genomic_DNA"/>
</dbReference>
<keyword evidence="6" id="KW-1185">Reference proteome</keyword>
<dbReference type="GO" id="GO:0003723">
    <property type="term" value="F:RNA binding"/>
    <property type="evidence" value="ECO:0007669"/>
    <property type="project" value="UniProtKB-KW"/>
</dbReference>
<comment type="caution">
    <text evidence="5">The sequence shown here is derived from an EMBL/GenBank/DDBJ whole genome shotgun (WGS) entry which is preliminary data.</text>
</comment>
<organism evidence="5 6">
    <name type="scientific">Roseibacillus ishigakijimensis</name>
    <dbReference type="NCBI Taxonomy" id="454146"/>
    <lineage>
        <taxon>Bacteria</taxon>
        <taxon>Pseudomonadati</taxon>
        <taxon>Verrucomicrobiota</taxon>
        <taxon>Verrucomicrobiia</taxon>
        <taxon>Verrucomicrobiales</taxon>
        <taxon>Verrucomicrobiaceae</taxon>
        <taxon>Roseibacillus</taxon>
    </lineage>
</organism>
<keyword evidence="1 3" id="KW-0694">RNA-binding</keyword>
<dbReference type="RefSeq" id="WP_200390151.1">
    <property type="nucleotide sequence ID" value="NZ_JAENIO010000002.1"/>
</dbReference>
<dbReference type="AlphaFoldDB" id="A0A934RL28"/>
<gene>
    <name evidence="5" type="ORF">JIN78_01490</name>
</gene>
<dbReference type="SUPFAM" id="SSF53335">
    <property type="entry name" value="S-adenosyl-L-methionine-dependent methyltransferases"/>
    <property type="match status" value="1"/>
</dbReference>
<dbReference type="GO" id="GO:0032259">
    <property type="term" value="P:methylation"/>
    <property type="evidence" value="ECO:0007669"/>
    <property type="project" value="UniProtKB-KW"/>
</dbReference>
<dbReference type="InterPro" id="IPR002877">
    <property type="entry name" value="RNA_MeTrfase_FtsJ_dom"/>
</dbReference>
<keyword evidence="5" id="KW-0489">Methyltransferase</keyword>
<dbReference type="InterPro" id="IPR036986">
    <property type="entry name" value="S4_RNA-bd_sf"/>
</dbReference>
<name>A0A934RL28_9BACT</name>
<dbReference type="InterPro" id="IPR004538">
    <property type="entry name" value="Hemolysin_A/TlyA"/>
</dbReference>
<dbReference type="PANTHER" id="PTHR32319:SF0">
    <property type="entry name" value="BACTERIAL HEMOLYSIN-LIKE PROTEIN"/>
    <property type="match status" value="1"/>
</dbReference>
<dbReference type="SUPFAM" id="SSF55174">
    <property type="entry name" value="Alpha-L RNA-binding motif"/>
    <property type="match status" value="1"/>
</dbReference>
<dbReference type="Gene3D" id="3.40.50.150">
    <property type="entry name" value="Vaccinia Virus protein VP39"/>
    <property type="match status" value="1"/>
</dbReference>
<dbReference type="PIRSF" id="PIRSF005578">
    <property type="entry name" value="TlyA"/>
    <property type="match status" value="1"/>
</dbReference>
<dbReference type="Pfam" id="PF01728">
    <property type="entry name" value="FtsJ"/>
    <property type="match status" value="1"/>
</dbReference>
<dbReference type="PROSITE" id="PS50889">
    <property type="entry name" value="S4"/>
    <property type="match status" value="1"/>
</dbReference>
<reference evidence="5" key="1">
    <citation type="submission" date="2021-01" db="EMBL/GenBank/DDBJ databases">
        <title>Modified the classification status of verrucomicrobia.</title>
        <authorList>
            <person name="Feng X."/>
        </authorList>
    </citation>
    <scope>NUCLEOTIDE SEQUENCE</scope>
    <source>
        <strain evidence="5">KCTC 12986</strain>
    </source>
</reference>
<dbReference type="Pfam" id="PF01479">
    <property type="entry name" value="S4"/>
    <property type="match status" value="1"/>
</dbReference>
<protein>
    <submittedName>
        <fullName evidence="5">TlyA family RNA methyltransferase</fullName>
    </submittedName>
</protein>
<evidence type="ECO:0000313" key="6">
    <source>
        <dbReference type="Proteomes" id="UP000604083"/>
    </source>
</evidence>
<evidence type="ECO:0000256" key="3">
    <source>
        <dbReference type="PROSITE-ProRule" id="PRU00182"/>
    </source>
</evidence>
<dbReference type="InterPro" id="IPR047048">
    <property type="entry name" value="TlyA"/>
</dbReference>
<dbReference type="GO" id="GO:0008168">
    <property type="term" value="F:methyltransferase activity"/>
    <property type="evidence" value="ECO:0007669"/>
    <property type="project" value="UniProtKB-KW"/>
</dbReference>